<dbReference type="HAMAP" id="MF_00139">
    <property type="entry name" value="PurH"/>
    <property type="match status" value="1"/>
</dbReference>
<dbReference type="FunFam" id="3.40.140.20:FF:000001">
    <property type="entry name" value="Bifunctional purine biosynthesis protein PurH"/>
    <property type="match status" value="1"/>
</dbReference>
<comment type="caution">
    <text evidence="12">The sequence shown here is derived from an EMBL/GenBank/DDBJ whole genome shotgun (WGS) entry which is preliminary data.</text>
</comment>
<dbReference type="STRING" id="1548208.AXK12_02110"/>
<dbReference type="GO" id="GO:0003937">
    <property type="term" value="F:IMP cyclohydrolase activity"/>
    <property type="evidence" value="ECO:0007669"/>
    <property type="project" value="UniProtKB-UniRule"/>
</dbReference>
<evidence type="ECO:0000256" key="5">
    <source>
        <dbReference type="ARBA" id="ARBA00022755"/>
    </source>
</evidence>
<keyword evidence="13" id="KW-1185">Reference proteome</keyword>
<dbReference type="SMART" id="SM00851">
    <property type="entry name" value="MGS"/>
    <property type="match status" value="1"/>
</dbReference>
<dbReference type="InterPro" id="IPR036914">
    <property type="entry name" value="MGS-like_dom_sf"/>
</dbReference>
<gene>
    <name evidence="10 12" type="primary">purH</name>
    <name evidence="12" type="ORF">AXK12_02110</name>
</gene>
<evidence type="ECO:0000256" key="1">
    <source>
        <dbReference type="ARBA" id="ARBA00004844"/>
    </source>
</evidence>
<dbReference type="AlphaFoldDB" id="A0A139SS09"/>
<name>A0A139SS09_9BACT</name>
<dbReference type="InterPro" id="IPR016193">
    <property type="entry name" value="Cytidine_deaminase-like"/>
</dbReference>
<dbReference type="GO" id="GO:0005829">
    <property type="term" value="C:cytosol"/>
    <property type="evidence" value="ECO:0007669"/>
    <property type="project" value="TreeGrafter"/>
</dbReference>
<dbReference type="PIRSF" id="PIRSF000414">
    <property type="entry name" value="AICARFT_IMPCHas"/>
    <property type="match status" value="1"/>
</dbReference>
<dbReference type="SUPFAM" id="SSF52335">
    <property type="entry name" value="Methylglyoxal synthase-like"/>
    <property type="match status" value="1"/>
</dbReference>
<evidence type="ECO:0000313" key="13">
    <source>
        <dbReference type="Proteomes" id="UP000071392"/>
    </source>
</evidence>
<evidence type="ECO:0000256" key="10">
    <source>
        <dbReference type="HAMAP-Rule" id="MF_00139"/>
    </source>
</evidence>
<keyword evidence="7 10" id="KW-0511">Multifunctional enzyme</keyword>
<evidence type="ECO:0000256" key="8">
    <source>
        <dbReference type="ARBA" id="ARBA00050488"/>
    </source>
</evidence>
<dbReference type="CDD" id="cd01421">
    <property type="entry name" value="IMPCH"/>
    <property type="match status" value="1"/>
</dbReference>
<keyword evidence="5 10" id="KW-0658">Purine biosynthesis</keyword>
<dbReference type="Proteomes" id="UP000071392">
    <property type="component" value="Unassembled WGS sequence"/>
</dbReference>
<dbReference type="SUPFAM" id="SSF53927">
    <property type="entry name" value="Cytidine deaminase-like"/>
    <property type="match status" value="1"/>
</dbReference>
<dbReference type="OrthoDB" id="9802065at2"/>
<evidence type="ECO:0000256" key="9">
    <source>
        <dbReference type="ARBA" id="ARBA00050687"/>
    </source>
</evidence>
<dbReference type="InterPro" id="IPR011607">
    <property type="entry name" value="MGS-like_dom"/>
</dbReference>
<dbReference type="PANTHER" id="PTHR11692:SF0">
    <property type="entry name" value="BIFUNCTIONAL PURINE BIOSYNTHESIS PROTEIN ATIC"/>
    <property type="match status" value="1"/>
</dbReference>
<comment type="pathway">
    <text evidence="2 10">Purine metabolism; IMP biosynthesis via de novo pathway; 5-formamido-1-(5-phospho-D-ribosyl)imidazole-4-carboxamide from 5-amino-1-(5-phospho-D-ribosyl)imidazole-4-carboxamide (10-formyl THF route): step 1/1.</text>
</comment>
<feature type="domain" description="MGS-like" evidence="11">
    <location>
        <begin position="1"/>
        <end position="147"/>
    </location>
</feature>
<dbReference type="GO" id="GO:0004643">
    <property type="term" value="F:phosphoribosylaminoimidazolecarboxamide formyltransferase activity"/>
    <property type="evidence" value="ECO:0007669"/>
    <property type="project" value="UniProtKB-UniRule"/>
</dbReference>
<comment type="catalytic activity">
    <reaction evidence="8 10">
        <text>(6R)-10-formyltetrahydrofolate + 5-amino-1-(5-phospho-beta-D-ribosyl)imidazole-4-carboxamide = 5-formamido-1-(5-phospho-D-ribosyl)imidazole-4-carboxamide + (6S)-5,6,7,8-tetrahydrofolate</text>
        <dbReference type="Rhea" id="RHEA:22192"/>
        <dbReference type="ChEBI" id="CHEBI:57453"/>
        <dbReference type="ChEBI" id="CHEBI:58467"/>
        <dbReference type="ChEBI" id="CHEBI:58475"/>
        <dbReference type="ChEBI" id="CHEBI:195366"/>
        <dbReference type="EC" id="2.1.2.3"/>
    </reaction>
</comment>
<dbReference type="Gene3D" id="3.40.140.20">
    <property type="match status" value="2"/>
</dbReference>
<evidence type="ECO:0000256" key="6">
    <source>
        <dbReference type="ARBA" id="ARBA00022801"/>
    </source>
</evidence>
<dbReference type="Gene3D" id="3.40.50.1380">
    <property type="entry name" value="Methylglyoxal synthase-like domain"/>
    <property type="match status" value="1"/>
</dbReference>
<evidence type="ECO:0000256" key="4">
    <source>
        <dbReference type="ARBA" id="ARBA00022679"/>
    </source>
</evidence>
<sequence>MAAKLALLSVSDKTGLVAFARALVNEHGYTLLSTGGTAQALLQAGLPVTEVGAHTGFPEIMEGRVKTLHPKIHGGLLCRRDSEAHLAQAAANRIELIDLVVVNLYPFEETVARAGVSLEEAIENIDIGGPSMLRSAAKNHESVTVLCDPADYDAVLAALGKSGSANAASVDALRELRRKLALKVFERTARYDGAISNYLAARLGELENTKDAAGGARADASDEVPDMAALSGFPEQLTLSYQKAQTLRYGENPHQQAALYGSFHAHYEQLQGKELSYNNLLDITAATYLIGEFERPTVAILKHTNPCGVASADTLEAAWESAYATDRQAPFGGIIVVNHTLGAALAQTISEIFTEVIIAPRFSDEALAIFAKKKNLRLLIAKEGLGAESLQEIRSVVGGVLLQDRDKTIGRPSEFKVVTKREPSAEEWASMLFAWKVAKHVKSNAIVYCRGEQTLGVGAGQMARVDSSRIAVWKAGEAGLDLRGSVVASEALFPFADGLIAAAEAGATCAIQPGGSVRDEEVIAAANERGMAMVFTGIRHFRH</sequence>
<protein>
    <recommendedName>
        <fullName evidence="10">Bifunctional purine biosynthesis protein PurH</fullName>
    </recommendedName>
    <domain>
        <recommendedName>
            <fullName evidence="10">Phosphoribosylaminoimidazolecarboxamide formyltransferase</fullName>
            <ecNumber evidence="10">2.1.2.3</ecNumber>
        </recommendedName>
        <alternativeName>
            <fullName evidence="10">AICAR transformylase</fullName>
        </alternativeName>
    </domain>
    <domain>
        <recommendedName>
            <fullName evidence="10">IMP cyclohydrolase</fullName>
            <ecNumber evidence="10">3.5.4.10</ecNumber>
        </recommendedName>
        <alternativeName>
            <fullName evidence="10">ATIC</fullName>
        </alternativeName>
        <alternativeName>
            <fullName evidence="10">IMP synthase</fullName>
        </alternativeName>
        <alternativeName>
            <fullName evidence="10">Inosinicase</fullName>
        </alternativeName>
    </domain>
</protein>
<dbReference type="EC" id="2.1.2.3" evidence="10"/>
<evidence type="ECO:0000256" key="2">
    <source>
        <dbReference type="ARBA" id="ARBA00004954"/>
    </source>
</evidence>
<keyword evidence="6 10" id="KW-0378">Hydrolase</keyword>
<dbReference type="InterPro" id="IPR024051">
    <property type="entry name" value="AICAR_Tfase_dup_dom_sf"/>
</dbReference>
<accession>A0A139SS09</accession>
<dbReference type="Pfam" id="PF01808">
    <property type="entry name" value="AICARFT_IMPCHas"/>
    <property type="match status" value="1"/>
</dbReference>
<comment type="domain">
    <text evidence="10">The IMP cyclohydrolase activity resides in the N-terminal region.</text>
</comment>
<comment type="pathway">
    <text evidence="1 10">Purine metabolism; IMP biosynthesis via de novo pathway; IMP from 5-formamido-1-(5-phospho-D-ribosyl)imidazole-4-carboxamide: step 1/1.</text>
</comment>
<evidence type="ECO:0000259" key="11">
    <source>
        <dbReference type="PROSITE" id="PS51855"/>
    </source>
</evidence>
<dbReference type="EC" id="3.5.4.10" evidence="10"/>
<dbReference type="NCBIfam" id="TIGR00355">
    <property type="entry name" value="purH"/>
    <property type="match status" value="1"/>
</dbReference>
<dbReference type="NCBIfam" id="NF002049">
    <property type="entry name" value="PRK00881.1"/>
    <property type="match status" value="1"/>
</dbReference>
<dbReference type="InterPro" id="IPR002695">
    <property type="entry name" value="PurH-like"/>
</dbReference>
<dbReference type="GO" id="GO:0006189">
    <property type="term" value="P:'de novo' IMP biosynthetic process"/>
    <property type="evidence" value="ECO:0007669"/>
    <property type="project" value="UniProtKB-UniRule"/>
</dbReference>
<evidence type="ECO:0000256" key="7">
    <source>
        <dbReference type="ARBA" id="ARBA00023268"/>
    </source>
</evidence>
<dbReference type="PROSITE" id="PS51855">
    <property type="entry name" value="MGS"/>
    <property type="match status" value="1"/>
</dbReference>
<keyword evidence="4 10" id="KW-0808">Transferase</keyword>
<comment type="catalytic activity">
    <reaction evidence="9 10">
        <text>IMP + H2O = 5-formamido-1-(5-phospho-D-ribosyl)imidazole-4-carboxamide</text>
        <dbReference type="Rhea" id="RHEA:18445"/>
        <dbReference type="ChEBI" id="CHEBI:15377"/>
        <dbReference type="ChEBI" id="CHEBI:58053"/>
        <dbReference type="ChEBI" id="CHEBI:58467"/>
        <dbReference type="EC" id="3.5.4.10"/>
    </reaction>
</comment>
<dbReference type="PANTHER" id="PTHR11692">
    <property type="entry name" value="BIFUNCTIONAL PURINE BIOSYNTHESIS PROTEIN PURH"/>
    <property type="match status" value="1"/>
</dbReference>
<dbReference type="RefSeq" id="WP_068711011.1">
    <property type="nucleotide sequence ID" value="NZ_LSZP01000010.1"/>
</dbReference>
<dbReference type="SMART" id="SM00798">
    <property type="entry name" value="AICARFT_IMPCHas"/>
    <property type="match status" value="1"/>
</dbReference>
<dbReference type="EMBL" id="LSZP01000010">
    <property type="protein sequence ID" value="KXU37231.1"/>
    <property type="molecule type" value="Genomic_DNA"/>
</dbReference>
<dbReference type="UniPathway" id="UPA00074">
    <property type="reaction ID" value="UER00133"/>
</dbReference>
<reference evidence="12 13" key="1">
    <citation type="submission" date="2016-02" db="EMBL/GenBank/DDBJ databases">
        <authorList>
            <person name="Wen L."/>
            <person name="He K."/>
            <person name="Yang H."/>
        </authorList>
    </citation>
    <scope>NUCLEOTIDE SEQUENCE [LARGE SCALE GENOMIC DNA]</scope>
    <source>
        <strain evidence="12 13">CV41</strain>
    </source>
</reference>
<comment type="similarity">
    <text evidence="3 10">Belongs to the PurH family.</text>
</comment>
<dbReference type="FunFam" id="3.40.50.1380:FF:000001">
    <property type="entry name" value="Bifunctional purine biosynthesis protein PurH"/>
    <property type="match status" value="1"/>
</dbReference>
<proteinExistence type="inferred from homology"/>
<evidence type="ECO:0000313" key="12">
    <source>
        <dbReference type="EMBL" id="KXU37231.1"/>
    </source>
</evidence>
<organism evidence="12 13">
    <name type="scientific">Cephaloticoccus capnophilus</name>
    <dbReference type="NCBI Taxonomy" id="1548208"/>
    <lineage>
        <taxon>Bacteria</taxon>
        <taxon>Pseudomonadati</taxon>
        <taxon>Verrucomicrobiota</taxon>
        <taxon>Opitutia</taxon>
        <taxon>Opitutales</taxon>
        <taxon>Opitutaceae</taxon>
        <taxon>Cephaloticoccus</taxon>
    </lineage>
</organism>
<evidence type="ECO:0000256" key="3">
    <source>
        <dbReference type="ARBA" id="ARBA00007667"/>
    </source>
</evidence>
<dbReference type="Pfam" id="PF02142">
    <property type="entry name" value="MGS"/>
    <property type="match status" value="1"/>
</dbReference>